<organism evidence="10 11">
    <name type="scientific">Granulicella mallensis</name>
    <dbReference type="NCBI Taxonomy" id="940614"/>
    <lineage>
        <taxon>Bacteria</taxon>
        <taxon>Pseudomonadati</taxon>
        <taxon>Acidobacteriota</taxon>
        <taxon>Terriglobia</taxon>
        <taxon>Terriglobales</taxon>
        <taxon>Acidobacteriaceae</taxon>
        <taxon>Granulicella</taxon>
    </lineage>
</organism>
<evidence type="ECO:0000313" key="10">
    <source>
        <dbReference type="EMBL" id="MBB5065651.1"/>
    </source>
</evidence>
<protein>
    <submittedName>
        <fullName evidence="10">Outer membrane protein TolC</fullName>
    </submittedName>
</protein>
<evidence type="ECO:0000256" key="8">
    <source>
        <dbReference type="SAM" id="Coils"/>
    </source>
</evidence>
<gene>
    <name evidence="10" type="ORF">HDF15_004020</name>
</gene>
<reference evidence="10 11" key="1">
    <citation type="submission" date="2020-08" db="EMBL/GenBank/DDBJ databases">
        <title>Genomic Encyclopedia of Type Strains, Phase IV (KMG-V): Genome sequencing to study the core and pangenomes of soil and plant-associated prokaryotes.</title>
        <authorList>
            <person name="Whitman W."/>
        </authorList>
    </citation>
    <scope>NUCLEOTIDE SEQUENCE [LARGE SCALE GENOMIC DNA]</scope>
    <source>
        <strain evidence="10 11">X5P3</strain>
    </source>
</reference>
<dbReference type="PANTHER" id="PTHR30026:SF20">
    <property type="entry name" value="OUTER MEMBRANE PROTEIN TOLC"/>
    <property type="match status" value="1"/>
</dbReference>
<dbReference type="EMBL" id="JACHIO010000018">
    <property type="protein sequence ID" value="MBB5065651.1"/>
    <property type="molecule type" value="Genomic_DNA"/>
</dbReference>
<sequence>MTVTLQRHRFSSAVALAAVLATGHALPAQQAPVSATASLPSAPSAVLALEDTTQGRPAGSGMIFTAPSKTTGPGGVIVELPKDGPLPLSLDDAISYGLERNLRIKYDRANQRTVRGDEYSVINALLPSLSVTAQSSAQQINLAALGFKSSLIADFGFDPSQFPTIVKVNTTQAQINADQTVFDLSAYELYRGAKREAAVVDLNTLNGRGDLVLAVSTAYLKVLADQATLTNAQAEEESAKTLFDQATDRLNAGVGIRLDALRAQVEYQQRDQSSISAAAQLAEDIIQLDRIMGLPAGQQLQLTDTAPFQQLADMDLDQAKATAYQHRKDFLSLQAEADVYGRELRAVKYQRLPTLAFNGFYGVLGETGGLYHGVFTAQGSLKFPIFREAAQRGEEQQVSAQITNLRQREADLRVAIDSQIRSAMLDVNAANELVKVAQSNVELAKQELSDVRDRFTAGVDTNLEVVDAQATVTGADAQLVSALYQYNVAKLQLARNTGVVETRYRTYLGK</sequence>
<dbReference type="GO" id="GO:0015288">
    <property type="term" value="F:porin activity"/>
    <property type="evidence" value="ECO:0007669"/>
    <property type="project" value="TreeGrafter"/>
</dbReference>
<comment type="subcellular location">
    <subcellularLocation>
        <location evidence="1">Cell outer membrane</location>
    </subcellularLocation>
</comment>
<dbReference type="SUPFAM" id="SSF56954">
    <property type="entry name" value="Outer membrane efflux proteins (OEP)"/>
    <property type="match status" value="1"/>
</dbReference>
<evidence type="ECO:0000256" key="1">
    <source>
        <dbReference type="ARBA" id="ARBA00004442"/>
    </source>
</evidence>
<dbReference type="PANTHER" id="PTHR30026">
    <property type="entry name" value="OUTER MEMBRANE PROTEIN TOLC"/>
    <property type="match status" value="1"/>
</dbReference>
<dbReference type="GO" id="GO:0015562">
    <property type="term" value="F:efflux transmembrane transporter activity"/>
    <property type="evidence" value="ECO:0007669"/>
    <property type="project" value="InterPro"/>
</dbReference>
<dbReference type="InterPro" id="IPR051906">
    <property type="entry name" value="TolC-like"/>
</dbReference>
<comment type="caution">
    <text evidence="10">The sequence shown here is derived from an EMBL/GenBank/DDBJ whole genome shotgun (WGS) entry which is preliminary data.</text>
</comment>
<dbReference type="InterPro" id="IPR003423">
    <property type="entry name" value="OMP_efflux"/>
</dbReference>
<keyword evidence="8" id="KW-0175">Coiled coil</keyword>
<evidence type="ECO:0000256" key="5">
    <source>
        <dbReference type="ARBA" id="ARBA00022692"/>
    </source>
</evidence>
<name>A0A7W7ZUT0_9BACT</name>
<evidence type="ECO:0000313" key="11">
    <source>
        <dbReference type="Proteomes" id="UP000584867"/>
    </source>
</evidence>
<feature type="signal peptide" evidence="9">
    <location>
        <begin position="1"/>
        <end position="30"/>
    </location>
</feature>
<dbReference type="GO" id="GO:0009279">
    <property type="term" value="C:cell outer membrane"/>
    <property type="evidence" value="ECO:0007669"/>
    <property type="project" value="UniProtKB-SubCell"/>
</dbReference>
<dbReference type="Gene3D" id="1.20.1600.10">
    <property type="entry name" value="Outer membrane efflux proteins (OEP)"/>
    <property type="match status" value="1"/>
</dbReference>
<evidence type="ECO:0000256" key="4">
    <source>
        <dbReference type="ARBA" id="ARBA00022452"/>
    </source>
</evidence>
<accession>A0A7W7ZUT0</accession>
<evidence type="ECO:0000256" key="3">
    <source>
        <dbReference type="ARBA" id="ARBA00022448"/>
    </source>
</evidence>
<keyword evidence="6" id="KW-0472">Membrane</keyword>
<feature type="coiled-coil region" evidence="8">
    <location>
        <begin position="427"/>
        <end position="454"/>
    </location>
</feature>
<dbReference type="GO" id="GO:1990281">
    <property type="term" value="C:efflux pump complex"/>
    <property type="evidence" value="ECO:0007669"/>
    <property type="project" value="TreeGrafter"/>
</dbReference>
<keyword evidence="9" id="KW-0732">Signal</keyword>
<keyword evidence="7" id="KW-0998">Cell outer membrane</keyword>
<comment type="similarity">
    <text evidence="2">Belongs to the outer membrane factor (OMF) (TC 1.B.17) family.</text>
</comment>
<dbReference type="Proteomes" id="UP000584867">
    <property type="component" value="Unassembled WGS sequence"/>
</dbReference>
<dbReference type="AlphaFoldDB" id="A0A7W7ZUT0"/>
<evidence type="ECO:0000256" key="7">
    <source>
        <dbReference type="ARBA" id="ARBA00023237"/>
    </source>
</evidence>
<evidence type="ECO:0000256" key="2">
    <source>
        <dbReference type="ARBA" id="ARBA00007613"/>
    </source>
</evidence>
<dbReference type="Pfam" id="PF02321">
    <property type="entry name" value="OEP"/>
    <property type="match status" value="2"/>
</dbReference>
<feature type="chain" id="PRO_5030777261" evidence="9">
    <location>
        <begin position="31"/>
        <end position="510"/>
    </location>
</feature>
<keyword evidence="5" id="KW-0812">Transmembrane</keyword>
<evidence type="ECO:0000256" key="6">
    <source>
        <dbReference type="ARBA" id="ARBA00023136"/>
    </source>
</evidence>
<proteinExistence type="inferred from homology"/>
<dbReference type="RefSeq" id="WP_184258520.1">
    <property type="nucleotide sequence ID" value="NZ_JACHIO010000018.1"/>
</dbReference>
<keyword evidence="3" id="KW-0813">Transport</keyword>
<keyword evidence="4" id="KW-1134">Transmembrane beta strand</keyword>
<evidence type="ECO:0000256" key="9">
    <source>
        <dbReference type="SAM" id="SignalP"/>
    </source>
</evidence>